<keyword evidence="4" id="KW-0393">Immunoglobulin domain</keyword>
<dbReference type="InterPro" id="IPR013783">
    <property type="entry name" value="Ig-like_fold"/>
</dbReference>
<protein>
    <recommendedName>
        <fullName evidence="7">Ig-like domain-containing protein</fullName>
    </recommendedName>
</protein>
<evidence type="ECO:0000256" key="3">
    <source>
        <dbReference type="ARBA" id="ARBA00023170"/>
    </source>
</evidence>
<feature type="domain" description="Ig-like" evidence="7">
    <location>
        <begin position="21"/>
        <end position="121"/>
    </location>
</feature>
<evidence type="ECO:0000256" key="1">
    <source>
        <dbReference type="ARBA" id="ARBA00022729"/>
    </source>
</evidence>
<evidence type="ECO:0000256" key="2">
    <source>
        <dbReference type="ARBA" id="ARBA00023130"/>
    </source>
</evidence>
<gene>
    <name evidence="8" type="ORF">GDO81_001831</name>
</gene>
<keyword evidence="5" id="KW-0391">Immunity</keyword>
<dbReference type="InterPro" id="IPR013106">
    <property type="entry name" value="Ig_V-set"/>
</dbReference>
<dbReference type="PANTHER" id="PTHR19367">
    <property type="entry name" value="T-CELL RECEPTOR ALPHA CHAIN V REGION"/>
    <property type="match status" value="1"/>
</dbReference>
<evidence type="ECO:0000313" key="8">
    <source>
        <dbReference type="EMBL" id="KAG8596305.1"/>
    </source>
</evidence>
<evidence type="ECO:0000256" key="5">
    <source>
        <dbReference type="ARBA" id="ARBA00043266"/>
    </source>
</evidence>
<reference evidence="8" key="1">
    <citation type="thesis" date="2020" institute="ProQuest LLC" country="789 East Eisenhower Parkway, Ann Arbor, MI, USA">
        <title>Comparative Genomics and Chromosome Evolution.</title>
        <authorList>
            <person name="Mudd A.B."/>
        </authorList>
    </citation>
    <scope>NUCLEOTIDE SEQUENCE</scope>
    <source>
        <strain evidence="8">237g6f4</strain>
        <tissue evidence="8">Blood</tissue>
    </source>
</reference>
<dbReference type="Pfam" id="PF07686">
    <property type="entry name" value="V-set"/>
    <property type="match status" value="1"/>
</dbReference>
<sequence length="121" mass="13345">MDVIFTFILSGILLLGGNNAQSINQTSAPQLILEGAPVLLECTYKTSGYPYLSWYVQYPGKAPVLFLQDTRKEEENGFTAKHDIKTESFHIRKAQAEVTDSGLYFCVVGDTVNKAHSSPVT</sequence>
<keyword evidence="9" id="KW-1185">Reference proteome</keyword>
<evidence type="ECO:0000313" key="9">
    <source>
        <dbReference type="Proteomes" id="UP000824782"/>
    </source>
</evidence>
<dbReference type="SMART" id="SM00406">
    <property type="entry name" value="IGv"/>
    <property type="match status" value="1"/>
</dbReference>
<dbReference type="EMBL" id="WNYA01000001">
    <property type="protein sequence ID" value="KAG8596305.1"/>
    <property type="molecule type" value="Genomic_DNA"/>
</dbReference>
<dbReference type="GO" id="GO:0002250">
    <property type="term" value="P:adaptive immune response"/>
    <property type="evidence" value="ECO:0007669"/>
    <property type="project" value="UniProtKB-KW"/>
</dbReference>
<keyword evidence="1 6" id="KW-0732">Signal</keyword>
<keyword evidence="2" id="KW-1064">Adaptive immunity</keyword>
<evidence type="ECO:0000256" key="4">
    <source>
        <dbReference type="ARBA" id="ARBA00023319"/>
    </source>
</evidence>
<dbReference type="PROSITE" id="PS50835">
    <property type="entry name" value="IG_LIKE"/>
    <property type="match status" value="1"/>
</dbReference>
<name>A0AAV7DFS2_ENGPU</name>
<organism evidence="8 9">
    <name type="scientific">Engystomops pustulosus</name>
    <name type="common">Tungara frog</name>
    <name type="synonym">Physalaemus pustulosus</name>
    <dbReference type="NCBI Taxonomy" id="76066"/>
    <lineage>
        <taxon>Eukaryota</taxon>
        <taxon>Metazoa</taxon>
        <taxon>Chordata</taxon>
        <taxon>Craniata</taxon>
        <taxon>Vertebrata</taxon>
        <taxon>Euteleostomi</taxon>
        <taxon>Amphibia</taxon>
        <taxon>Batrachia</taxon>
        <taxon>Anura</taxon>
        <taxon>Neobatrachia</taxon>
        <taxon>Hyloidea</taxon>
        <taxon>Leptodactylidae</taxon>
        <taxon>Leiuperinae</taxon>
        <taxon>Engystomops</taxon>
    </lineage>
</organism>
<dbReference type="PANTHER" id="PTHR19367:SF18">
    <property type="entry name" value="T CELL RECEPTOR ALPHA VARIABLE 16"/>
    <property type="match status" value="1"/>
</dbReference>
<feature type="chain" id="PRO_5043865794" description="Ig-like domain-containing protein" evidence="6">
    <location>
        <begin position="21"/>
        <end position="121"/>
    </location>
</feature>
<dbReference type="InterPro" id="IPR051287">
    <property type="entry name" value="TCR_variable_region"/>
</dbReference>
<evidence type="ECO:0000259" key="7">
    <source>
        <dbReference type="PROSITE" id="PS50835"/>
    </source>
</evidence>
<dbReference type="InterPro" id="IPR036179">
    <property type="entry name" value="Ig-like_dom_sf"/>
</dbReference>
<proteinExistence type="predicted"/>
<keyword evidence="3" id="KW-0675">Receptor</keyword>
<dbReference type="Proteomes" id="UP000824782">
    <property type="component" value="Unassembled WGS sequence"/>
</dbReference>
<accession>A0AAV7DFS2</accession>
<evidence type="ECO:0000256" key="6">
    <source>
        <dbReference type="SAM" id="SignalP"/>
    </source>
</evidence>
<dbReference type="SUPFAM" id="SSF48726">
    <property type="entry name" value="Immunoglobulin"/>
    <property type="match status" value="1"/>
</dbReference>
<dbReference type="GO" id="GO:0042101">
    <property type="term" value="C:T cell receptor complex"/>
    <property type="evidence" value="ECO:0007669"/>
    <property type="project" value="UniProtKB-KW"/>
</dbReference>
<comment type="caution">
    <text evidence="8">The sequence shown here is derived from an EMBL/GenBank/DDBJ whole genome shotgun (WGS) entry which is preliminary data.</text>
</comment>
<feature type="signal peptide" evidence="6">
    <location>
        <begin position="1"/>
        <end position="20"/>
    </location>
</feature>
<dbReference type="AlphaFoldDB" id="A0AAV7DFS2"/>
<dbReference type="Gene3D" id="2.60.40.10">
    <property type="entry name" value="Immunoglobulins"/>
    <property type="match status" value="1"/>
</dbReference>
<dbReference type="InterPro" id="IPR007110">
    <property type="entry name" value="Ig-like_dom"/>
</dbReference>
<keyword evidence="5" id="KW-1279">T cell receptor</keyword>